<dbReference type="InterPro" id="IPR013783">
    <property type="entry name" value="Ig-like_fold"/>
</dbReference>
<feature type="domain" description="Abnormal spindle-like microcephaly-associated protein ASH" evidence="3">
    <location>
        <begin position="30"/>
        <end position="110"/>
    </location>
</feature>
<accession>A0A3M7PQG8</accession>
<evidence type="ECO:0000256" key="2">
    <source>
        <dbReference type="ARBA" id="ARBA00022490"/>
    </source>
</evidence>
<protein>
    <submittedName>
        <fullName evidence="4">Abnormal spindle-like microcephaly-associated-like protein</fullName>
    </submittedName>
</protein>
<proteinExistence type="predicted"/>
<comment type="caution">
    <text evidence="4">The sequence shown here is derived from an EMBL/GenBank/DDBJ whole genome shotgun (WGS) entry which is preliminary data.</text>
</comment>
<dbReference type="OrthoDB" id="2148418at2759"/>
<dbReference type="Proteomes" id="UP000276133">
    <property type="component" value="Unassembled WGS sequence"/>
</dbReference>
<name>A0A3M7PQG8_BRAPC</name>
<evidence type="ECO:0000313" key="5">
    <source>
        <dbReference type="Proteomes" id="UP000276133"/>
    </source>
</evidence>
<keyword evidence="2" id="KW-0963">Cytoplasm</keyword>
<evidence type="ECO:0000313" key="4">
    <source>
        <dbReference type="EMBL" id="RNA01366.1"/>
    </source>
</evidence>
<evidence type="ECO:0000256" key="1">
    <source>
        <dbReference type="ARBA" id="ARBA00004496"/>
    </source>
</evidence>
<dbReference type="EMBL" id="REGN01009359">
    <property type="protein sequence ID" value="RNA01366.1"/>
    <property type="molecule type" value="Genomic_DNA"/>
</dbReference>
<reference evidence="4 5" key="1">
    <citation type="journal article" date="2018" name="Sci. Rep.">
        <title>Genomic signatures of local adaptation to the degree of environmental predictability in rotifers.</title>
        <authorList>
            <person name="Franch-Gras L."/>
            <person name="Hahn C."/>
            <person name="Garcia-Roger E.M."/>
            <person name="Carmona M.J."/>
            <person name="Serra M."/>
            <person name="Gomez A."/>
        </authorList>
    </citation>
    <scope>NUCLEOTIDE SEQUENCE [LARGE SCALE GENOMIC DNA]</scope>
    <source>
        <strain evidence="4">HYR1</strain>
    </source>
</reference>
<dbReference type="AlphaFoldDB" id="A0A3M7PQG8"/>
<dbReference type="Pfam" id="PF15780">
    <property type="entry name" value="ASH"/>
    <property type="match status" value="1"/>
</dbReference>
<sequence>MAKSFSYDFYFNSSPTKKSVGDVENEENILVLAPFTKRPKINFGKIKINDSANRSLVLINSQTNDLDVVISSEELKINNIELKIEKGKSTTLKLTWQPNRPGNFNFVLQIEAINIPKLKFVVSAFGVCCEPTTKKCIRKPLKSIQTSENKQNSSFENTKKLAKPIVFDDANSKENLA</sequence>
<evidence type="ECO:0000259" key="3">
    <source>
        <dbReference type="Pfam" id="PF15780"/>
    </source>
</evidence>
<dbReference type="Gene3D" id="2.60.40.10">
    <property type="entry name" value="Immunoglobulins"/>
    <property type="match status" value="1"/>
</dbReference>
<organism evidence="4 5">
    <name type="scientific">Brachionus plicatilis</name>
    <name type="common">Marine rotifer</name>
    <name type="synonym">Brachionus muelleri</name>
    <dbReference type="NCBI Taxonomy" id="10195"/>
    <lineage>
        <taxon>Eukaryota</taxon>
        <taxon>Metazoa</taxon>
        <taxon>Spiralia</taxon>
        <taxon>Gnathifera</taxon>
        <taxon>Rotifera</taxon>
        <taxon>Eurotatoria</taxon>
        <taxon>Monogononta</taxon>
        <taxon>Pseudotrocha</taxon>
        <taxon>Ploima</taxon>
        <taxon>Brachionidae</taxon>
        <taxon>Brachionus</taxon>
    </lineage>
</organism>
<dbReference type="GO" id="GO:0005737">
    <property type="term" value="C:cytoplasm"/>
    <property type="evidence" value="ECO:0007669"/>
    <property type="project" value="UniProtKB-SubCell"/>
</dbReference>
<comment type="subcellular location">
    <subcellularLocation>
        <location evidence="1">Cytoplasm</location>
    </subcellularLocation>
</comment>
<keyword evidence="5" id="KW-1185">Reference proteome</keyword>
<gene>
    <name evidence="4" type="ORF">BpHYR1_010590</name>
</gene>
<dbReference type="InterPro" id="IPR031549">
    <property type="entry name" value="ASH"/>
</dbReference>